<dbReference type="Proteomes" id="UP000299102">
    <property type="component" value="Unassembled WGS sequence"/>
</dbReference>
<sequence length="72" mass="7724">MASPATTSNSEVEAAGGQSGGSQQYQMAAPSVRYVLEYKPIHGRLSRNRSGQGLGRELRLVSELIRDTLTST</sequence>
<dbReference type="EMBL" id="BGZK01000766">
    <property type="protein sequence ID" value="GBP59637.1"/>
    <property type="molecule type" value="Genomic_DNA"/>
</dbReference>
<organism evidence="2 3">
    <name type="scientific">Eumeta variegata</name>
    <name type="common">Bagworm moth</name>
    <name type="synonym">Eumeta japonica</name>
    <dbReference type="NCBI Taxonomy" id="151549"/>
    <lineage>
        <taxon>Eukaryota</taxon>
        <taxon>Metazoa</taxon>
        <taxon>Ecdysozoa</taxon>
        <taxon>Arthropoda</taxon>
        <taxon>Hexapoda</taxon>
        <taxon>Insecta</taxon>
        <taxon>Pterygota</taxon>
        <taxon>Neoptera</taxon>
        <taxon>Endopterygota</taxon>
        <taxon>Lepidoptera</taxon>
        <taxon>Glossata</taxon>
        <taxon>Ditrysia</taxon>
        <taxon>Tineoidea</taxon>
        <taxon>Psychidae</taxon>
        <taxon>Oiketicinae</taxon>
        <taxon>Eumeta</taxon>
    </lineage>
</organism>
<proteinExistence type="predicted"/>
<feature type="compositionally biased region" description="Polar residues" evidence="1">
    <location>
        <begin position="1"/>
        <end position="11"/>
    </location>
</feature>
<evidence type="ECO:0000313" key="3">
    <source>
        <dbReference type="Proteomes" id="UP000299102"/>
    </source>
</evidence>
<feature type="region of interest" description="Disordered" evidence="1">
    <location>
        <begin position="1"/>
        <end position="26"/>
    </location>
</feature>
<gene>
    <name evidence="2" type="ORF">EVAR_46005_1</name>
</gene>
<dbReference type="AlphaFoldDB" id="A0A4C1XBF6"/>
<accession>A0A4C1XBF6</accession>
<reference evidence="2 3" key="1">
    <citation type="journal article" date="2019" name="Commun. Biol.">
        <title>The bagworm genome reveals a unique fibroin gene that provides high tensile strength.</title>
        <authorList>
            <person name="Kono N."/>
            <person name="Nakamura H."/>
            <person name="Ohtoshi R."/>
            <person name="Tomita M."/>
            <person name="Numata K."/>
            <person name="Arakawa K."/>
        </authorList>
    </citation>
    <scope>NUCLEOTIDE SEQUENCE [LARGE SCALE GENOMIC DNA]</scope>
</reference>
<name>A0A4C1XBF6_EUMVA</name>
<comment type="caution">
    <text evidence="2">The sequence shown here is derived from an EMBL/GenBank/DDBJ whole genome shotgun (WGS) entry which is preliminary data.</text>
</comment>
<evidence type="ECO:0000313" key="2">
    <source>
        <dbReference type="EMBL" id="GBP59637.1"/>
    </source>
</evidence>
<evidence type="ECO:0000256" key="1">
    <source>
        <dbReference type="SAM" id="MobiDB-lite"/>
    </source>
</evidence>
<protein>
    <submittedName>
        <fullName evidence="2">Uncharacterized protein</fullName>
    </submittedName>
</protein>
<keyword evidence="3" id="KW-1185">Reference proteome</keyword>